<gene>
    <name evidence="2" type="ORF">DA01_00305</name>
</gene>
<sequence>MWFFIGIVVGALILGLIWFLQKNHLRLTWYEWLIGIVGFGLVLFTLQNFVSSFVEIESKAAYMFLLVTGVPALVLLALTWQLALRRTKKAN</sequence>
<comment type="caution">
    <text evidence="2">The sequence shown here is derived from an EMBL/GenBank/DDBJ whole genome shotgun (WGS) entry which is preliminary data.</text>
</comment>
<keyword evidence="1" id="KW-1133">Transmembrane helix</keyword>
<dbReference type="OrthoDB" id="9909643at2"/>
<evidence type="ECO:0000256" key="1">
    <source>
        <dbReference type="SAM" id="Phobius"/>
    </source>
</evidence>
<feature type="transmembrane region" description="Helical" evidence="1">
    <location>
        <begin position="29"/>
        <end position="50"/>
    </location>
</feature>
<organism evidence="2 3">
    <name type="scientific">Dehalococcoides mccartyi</name>
    <dbReference type="NCBI Taxonomy" id="61435"/>
    <lineage>
        <taxon>Bacteria</taxon>
        <taxon>Bacillati</taxon>
        <taxon>Chloroflexota</taxon>
        <taxon>Dehalococcoidia</taxon>
        <taxon>Dehalococcoidales</taxon>
        <taxon>Dehalococcoidaceae</taxon>
        <taxon>Dehalococcoides</taxon>
    </lineage>
</organism>
<evidence type="ECO:0000313" key="2">
    <source>
        <dbReference type="EMBL" id="KSV18954.1"/>
    </source>
</evidence>
<keyword evidence="1" id="KW-0812">Transmembrane</keyword>
<protein>
    <submittedName>
        <fullName evidence="2">Dehalogenase</fullName>
    </submittedName>
</protein>
<evidence type="ECO:0000313" key="3">
    <source>
        <dbReference type="Proteomes" id="UP000053577"/>
    </source>
</evidence>
<name>A0A0V8M588_9CHLR</name>
<dbReference type="Proteomes" id="UP000053577">
    <property type="component" value="Unassembled WGS sequence"/>
</dbReference>
<feature type="transmembrane region" description="Helical" evidence="1">
    <location>
        <begin position="62"/>
        <end position="83"/>
    </location>
</feature>
<keyword evidence="1" id="KW-0472">Membrane</keyword>
<dbReference type="PATRIC" id="fig|61435.5.peg.66"/>
<dbReference type="EMBL" id="JGYD01000001">
    <property type="protein sequence ID" value="KSV18954.1"/>
    <property type="molecule type" value="Genomic_DNA"/>
</dbReference>
<proteinExistence type="predicted"/>
<accession>A0A0V8M588</accession>
<reference evidence="2 3" key="1">
    <citation type="journal article" date="2015" name="Sci. Rep.">
        <title>A comparative genomics and reductive dehalogenase gene transcription study of two chloroethene-respiring bacteria, Dehalococcoides mccartyi strains MB and 11a.</title>
        <authorList>
            <person name="Low A."/>
            <person name="Shen Z."/>
            <person name="Cheng D."/>
            <person name="Rogers M.J."/>
            <person name="Lee P.K."/>
            <person name="He J."/>
        </authorList>
    </citation>
    <scope>NUCLEOTIDE SEQUENCE [LARGE SCALE GENOMIC DNA]</scope>
    <source>
        <strain evidence="2 3">MB</strain>
    </source>
</reference>
<dbReference type="RefSeq" id="WP_058291954.1">
    <property type="nucleotide sequence ID" value="NZ_CP179927.2"/>
</dbReference>
<dbReference type="AlphaFoldDB" id="A0A0V8M588"/>